<comment type="caution">
    <text evidence="2">The sequence shown here is derived from an EMBL/GenBank/DDBJ whole genome shotgun (WGS) entry which is preliminary data.</text>
</comment>
<organism evidence="2 3">
    <name type="scientific">Isoptericola cucumis</name>
    <dbReference type="NCBI Taxonomy" id="1776856"/>
    <lineage>
        <taxon>Bacteria</taxon>
        <taxon>Bacillati</taxon>
        <taxon>Actinomycetota</taxon>
        <taxon>Actinomycetes</taxon>
        <taxon>Micrococcales</taxon>
        <taxon>Promicromonosporaceae</taxon>
        <taxon>Isoptericola</taxon>
    </lineage>
</organism>
<dbReference type="SUPFAM" id="SSF54593">
    <property type="entry name" value="Glyoxalase/Bleomycin resistance protein/Dihydroxybiphenyl dioxygenase"/>
    <property type="match status" value="1"/>
</dbReference>
<evidence type="ECO:0000313" key="3">
    <source>
        <dbReference type="Proteomes" id="UP000632535"/>
    </source>
</evidence>
<dbReference type="Pfam" id="PF00903">
    <property type="entry name" value="Glyoxalase"/>
    <property type="match status" value="1"/>
</dbReference>
<gene>
    <name evidence="2" type="ORF">GCM10007368_20730</name>
</gene>
<proteinExistence type="predicted"/>
<keyword evidence="3" id="KW-1185">Reference proteome</keyword>
<dbReference type="EMBL" id="BMDG01000006">
    <property type="protein sequence ID" value="GGI08351.1"/>
    <property type="molecule type" value="Genomic_DNA"/>
</dbReference>
<dbReference type="InterPro" id="IPR029068">
    <property type="entry name" value="Glyas_Bleomycin-R_OHBP_Dase"/>
</dbReference>
<reference evidence="3" key="1">
    <citation type="journal article" date="2019" name="Int. J. Syst. Evol. Microbiol.">
        <title>The Global Catalogue of Microorganisms (GCM) 10K type strain sequencing project: providing services to taxonomists for standard genome sequencing and annotation.</title>
        <authorList>
            <consortium name="The Broad Institute Genomics Platform"/>
            <consortium name="The Broad Institute Genome Sequencing Center for Infectious Disease"/>
            <person name="Wu L."/>
            <person name="Ma J."/>
        </authorList>
    </citation>
    <scope>NUCLEOTIDE SEQUENCE [LARGE SCALE GENOMIC DNA]</scope>
    <source>
        <strain evidence="3">CCM 8653</strain>
    </source>
</reference>
<protein>
    <recommendedName>
        <fullName evidence="1">Glyoxalase/fosfomycin resistance/dioxygenase domain-containing protein</fullName>
    </recommendedName>
</protein>
<dbReference type="InterPro" id="IPR004360">
    <property type="entry name" value="Glyas_Fos-R_dOase_dom"/>
</dbReference>
<name>A0ABQ2B5C1_9MICO</name>
<evidence type="ECO:0000259" key="1">
    <source>
        <dbReference type="Pfam" id="PF00903"/>
    </source>
</evidence>
<accession>A0ABQ2B5C1</accession>
<dbReference type="PANTHER" id="PTHR36503:SF1">
    <property type="entry name" value="BLR2520 PROTEIN"/>
    <property type="match status" value="1"/>
</dbReference>
<dbReference type="Proteomes" id="UP000632535">
    <property type="component" value="Unassembled WGS sequence"/>
</dbReference>
<evidence type="ECO:0000313" key="2">
    <source>
        <dbReference type="EMBL" id="GGI08351.1"/>
    </source>
</evidence>
<dbReference type="PANTHER" id="PTHR36503">
    <property type="entry name" value="BLR2520 PROTEIN"/>
    <property type="match status" value="1"/>
</dbReference>
<feature type="domain" description="Glyoxalase/fosfomycin resistance/dioxygenase" evidence="1">
    <location>
        <begin position="28"/>
        <end position="103"/>
    </location>
</feature>
<dbReference type="Gene3D" id="3.10.180.10">
    <property type="entry name" value="2,3-Dihydroxybiphenyl 1,2-Dioxygenase, domain 1"/>
    <property type="match status" value="2"/>
</dbReference>
<sequence length="211" mass="21827">MVDMSYVNHVTLEVTDIEAATRFCSGALGLDPGTSRVRLRQVDAPAAGFRGFALTLITAQPADVDALVDAASGAGAAILKPPTKSIWGYGASLQAPDGTVWQIASESKKNSGPPTTDVVEIVLLLGVADVKATKRAYVERGLEVKKSFGGKYVEFASPDGAVNLALYGHDALAKQVGVPAEGSGSHRIVLSSTAGPFTDPDGFVWEAPATA</sequence>